<evidence type="ECO:0000256" key="5">
    <source>
        <dbReference type="ARBA" id="ARBA00023242"/>
    </source>
</evidence>
<dbReference type="InterPro" id="IPR015300">
    <property type="entry name" value="DNA-bd_pseudobarrel_sf"/>
</dbReference>
<dbReference type="Proteomes" id="UP000489600">
    <property type="component" value="Unassembled WGS sequence"/>
</dbReference>
<name>A0A565CDJ6_9BRAS</name>
<evidence type="ECO:0000256" key="4">
    <source>
        <dbReference type="ARBA" id="ARBA00023163"/>
    </source>
</evidence>
<comment type="subcellular location">
    <subcellularLocation>
        <location evidence="1">Nucleus</location>
    </subcellularLocation>
</comment>
<evidence type="ECO:0000313" key="7">
    <source>
        <dbReference type="EMBL" id="VVB11768.1"/>
    </source>
</evidence>
<evidence type="ECO:0000259" key="6">
    <source>
        <dbReference type="PROSITE" id="PS50863"/>
    </source>
</evidence>
<evidence type="ECO:0000256" key="1">
    <source>
        <dbReference type="ARBA" id="ARBA00004123"/>
    </source>
</evidence>
<accession>A0A565CDJ6</accession>
<dbReference type="Gene3D" id="2.40.330.10">
    <property type="entry name" value="DNA-binding pseudobarrel domain"/>
    <property type="match status" value="1"/>
</dbReference>
<dbReference type="EMBL" id="CABITT030000007">
    <property type="protein sequence ID" value="VVB11770.1"/>
    <property type="molecule type" value="Genomic_DNA"/>
</dbReference>
<feature type="domain" description="TF-B3" evidence="6">
    <location>
        <begin position="5"/>
        <end position="99"/>
    </location>
</feature>
<dbReference type="GO" id="GO:0005634">
    <property type="term" value="C:nucleus"/>
    <property type="evidence" value="ECO:0007669"/>
    <property type="project" value="UniProtKB-SubCell"/>
</dbReference>
<reference evidence="7 9" key="1">
    <citation type="submission" date="2019-07" db="EMBL/GenBank/DDBJ databases">
        <authorList>
            <person name="Dittberner H."/>
        </authorList>
    </citation>
    <scope>NUCLEOTIDE SEQUENCE [LARGE SCALE GENOMIC DNA]</scope>
</reference>
<evidence type="ECO:0000313" key="8">
    <source>
        <dbReference type="EMBL" id="VVB11770.1"/>
    </source>
</evidence>
<dbReference type="SUPFAM" id="SSF101936">
    <property type="entry name" value="DNA-binding pseudobarrel domain"/>
    <property type="match status" value="1"/>
</dbReference>
<dbReference type="PANTHER" id="PTHR31674">
    <property type="entry name" value="B3 DOMAIN-CONTAINING PROTEIN REM-LIKE 3-RELATED"/>
    <property type="match status" value="1"/>
</dbReference>
<sequence>MENRFMTLTLEPEDVRACKLHLPIQFMRANGIDKLGKITLLGKDGINCSAYRLSRDGFVALGIGWKGFCETNGVQTGESFSLEFIYEEDATPVFRFCSKCGD</sequence>
<dbReference type="AlphaFoldDB" id="A0A565CDJ6"/>
<evidence type="ECO:0000256" key="2">
    <source>
        <dbReference type="ARBA" id="ARBA00023015"/>
    </source>
</evidence>
<dbReference type="SMART" id="SM01019">
    <property type="entry name" value="B3"/>
    <property type="match status" value="1"/>
</dbReference>
<protein>
    <recommendedName>
        <fullName evidence="6">TF-B3 domain-containing protein</fullName>
    </recommendedName>
</protein>
<keyword evidence="2" id="KW-0805">Transcription regulation</keyword>
<dbReference type="Pfam" id="PF02362">
    <property type="entry name" value="B3"/>
    <property type="match status" value="1"/>
</dbReference>
<organism evidence="7 9">
    <name type="scientific">Arabis nemorensis</name>
    <dbReference type="NCBI Taxonomy" id="586526"/>
    <lineage>
        <taxon>Eukaryota</taxon>
        <taxon>Viridiplantae</taxon>
        <taxon>Streptophyta</taxon>
        <taxon>Embryophyta</taxon>
        <taxon>Tracheophyta</taxon>
        <taxon>Spermatophyta</taxon>
        <taxon>Magnoliopsida</taxon>
        <taxon>eudicotyledons</taxon>
        <taxon>Gunneridae</taxon>
        <taxon>Pentapetalae</taxon>
        <taxon>rosids</taxon>
        <taxon>malvids</taxon>
        <taxon>Brassicales</taxon>
        <taxon>Brassicaceae</taxon>
        <taxon>Arabideae</taxon>
        <taxon>Arabis</taxon>
    </lineage>
</organism>
<keyword evidence="4" id="KW-0804">Transcription</keyword>
<evidence type="ECO:0000256" key="3">
    <source>
        <dbReference type="ARBA" id="ARBA00023125"/>
    </source>
</evidence>
<dbReference type="GO" id="GO:0003677">
    <property type="term" value="F:DNA binding"/>
    <property type="evidence" value="ECO:0007669"/>
    <property type="project" value="UniProtKB-KW"/>
</dbReference>
<dbReference type="InterPro" id="IPR039218">
    <property type="entry name" value="REM_fam"/>
</dbReference>
<evidence type="ECO:0000313" key="9">
    <source>
        <dbReference type="Proteomes" id="UP000489600"/>
    </source>
</evidence>
<gene>
    <name evidence="7" type="ORF">ANE_LOCUS22212</name>
    <name evidence="8" type="ORF">ANE_LOCUS22214</name>
</gene>
<keyword evidence="5" id="KW-0539">Nucleus</keyword>
<dbReference type="EMBL" id="CABITT030000007">
    <property type="protein sequence ID" value="VVB11768.1"/>
    <property type="molecule type" value="Genomic_DNA"/>
</dbReference>
<proteinExistence type="predicted"/>
<dbReference type="OrthoDB" id="1037838at2759"/>
<keyword evidence="3" id="KW-0238">DNA-binding</keyword>
<keyword evidence="9" id="KW-1185">Reference proteome</keyword>
<dbReference type="PANTHER" id="PTHR31674:SF41">
    <property type="entry name" value="B3 DOMAIN-CONTAINING PROTEIN REM-LIKE 1-RELATED"/>
    <property type="match status" value="1"/>
</dbReference>
<dbReference type="InterPro" id="IPR003340">
    <property type="entry name" value="B3_DNA-bd"/>
</dbReference>
<dbReference type="CDD" id="cd10017">
    <property type="entry name" value="B3_DNA"/>
    <property type="match status" value="1"/>
</dbReference>
<dbReference type="PROSITE" id="PS50863">
    <property type="entry name" value="B3"/>
    <property type="match status" value="1"/>
</dbReference>